<evidence type="ECO:0000256" key="8">
    <source>
        <dbReference type="SAM" id="SignalP"/>
    </source>
</evidence>
<dbReference type="GO" id="GO:0016020">
    <property type="term" value="C:membrane"/>
    <property type="evidence" value="ECO:0007669"/>
    <property type="project" value="UniProtKB-SubCell"/>
</dbReference>
<proteinExistence type="inferred from homology"/>
<dbReference type="AlphaFoldDB" id="A0AAV2SNC1"/>
<dbReference type="InterPro" id="IPR002657">
    <property type="entry name" value="BilAc:Na_symport/Acr3"/>
</dbReference>
<feature type="signal peptide" evidence="8">
    <location>
        <begin position="1"/>
        <end position="22"/>
    </location>
</feature>
<name>A0AAV2SNC1_MEGNR</name>
<comment type="subcellular location">
    <subcellularLocation>
        <location evidence="1">Membrane</location>
        <topology evidence="1">Multi-pass membrane protein</topology>
    </subcellularLocation>
</comment>
<keyword evidence="10" id="KW-1185">Reference proteome</keyword>
<dbReference type="PANTHER" id="PTHR10361">
    <property type="entry name" value="SODIUM-BILE ACID COTRANSPORTER"/>
    <property type="match status" value="1"/>
</dbReference>
<keyword evidence="5 7" id="KW-1133">Transmembrane helix</keyword>
<reference evidence="9 10" key="1">
    <citation type="submission" date="2024-05" db="EMBL/GenBank/DDBJ databases">
        <authorList>
            <person name="Wallberg A."/>
        </authorList>
    </citation>
    <scope>NUCLEOTIDE SEQUENCE [LARGE SCALE GENOMIC DNA]</scope>
</reference>
<dbReference type="InterPro" id="IPR038770">
    <property type="entry name" value="Na+/solute_symporter_sf"/>
</dbReference>
<evidence type="ECO:0000256" key="1">
    <source>
        <dbReference type="ARBA" id="ARBA00004141"/>
    </source>
</evidence>
<evidence type="ECO:0000256" key="5">
    <source>
        <dbReference type="ARBA" id="ARBA00022989"/>
    </source>
</evidence>
<dbReference type="Pfam" id="PF01758">
    <property type="entry name" value="SBF"/>
    <property type="match status" value="1"/>
</dbReference>
<feature type="chain" id="PRO_5043393851" description="Ileal sodium/bile acid cotransporter" evidence="8">
    <location>
        <begin position="23"/>
        <end position="441"/>
    </location>
</feature>
<evidence type="ECO:0008006" key="11">
    <source>
        <dbReference type="Google" id="ProtNLM"/>
    </source>
</evidence>
<evidence type="ECO:0000256" key="7">
    <source>
        <dbReference type="SAM" id="Phobius"/>
    </source>
</evidence>
<feature type="transmembrane region" description="Helical" evidence="7">
    <location>
        <begin position="148"/>
        <end position="172"/>
    </location>
</feature>
<feature type="transmembrane region" description="Helical" evidence="7">
    <location>
        <begin position="243"/>
        <end position="263"/>
    </location>
</feature>
<accession>A0AAV2SNC1</accession>
<dbReference type="Proteomes" id="UP001497623">
    <property type="component" value="Unassembled WGS sequence"/>
</dbReference>
<sequence>MKGAWAKVLMLVWSAALMDVIAHQRDESDVSSTLAPVDIWFEPEELTLIPEGDVVNITWYTTLEGVESVKFTVKDTMVSVVKSESNYTVMGTADPDGNYTFMGHVQAEALFIGYNTITMKLYNDNEEEIGEGSLKMTVQLSYQALTDAFTLALSIIVAIIYINMGCTLDFTVVKQIIKRPIGPAIGVVCQYGFMPLIAFGLAKLFFPDDSQLQLGMFLAGCCPGGGLSNMWTHLLGGSLNLSIMMTFVSTFIAFGSIPLWVLGMGPLIVDESDFVIPYTNIAVIALSAIVPCGVGVCIQKYLPRIAKIMKTLLTPFSIFNICFTLSFGIYANRYVFSILTWQIMLSGFALPFLGYLSGTVLAIICKRKFVDIIAISIETGVQNTSIAVFILKFTLEKPAGDLTVVVPALAYLSDSYSSAYRNWHQENLRLPQWFKQFRYKQ</sequence>
<feature type="transmembrane region" description="Helical" evidence="7">
    <location>
        <begin position="212"/>
        <end position="231"/>
    </location>
</feature>
<dbReference type="Gene3D" id="1.20.1530.20">
    <property type="match status" value="1"/>
</dbReference>
<keyword evidence="6 7" id="KW-0472">Membrane</keyword>
<feature type="transmembrane region" description="Helical" evidence="7">
    <location>
        <begin position="343"/>
        <end position="365"/>
    </location>
</feature>
<evidence type="ECO:0000256" key="3">
    <source>
        <dbReference type="ARBA" id="ARBA00022692"/>
    </source>
</evidence>
<keyword evidence="4" id="KW-0813">Transport</keyword>
<dbReference type="PANTHER" id="PTHR10361:SF28">
    <property type="entry name" value="P3 PROTEIN-RELATED"/>
    <property type="match status" value="1"/>
</dbReference>
<comment type="similarity">
    <text evidence="2">Belongs to the bile acid:sodium symporter (BASS) (TC 2.A.28) family.</text>
</comment>
<feature type="transmembrane region" description="Helical" evidence="7">
    <location>
        <begin position="275"/>
        <end position="299"/>
    </location>
</feature>
<keyword evidence="8" id="KW-0732">Signal</keyword>
<dbReference type="InterPro" id="IPR004710">
    <property type="entry name" value="Bilac:Na_transpt"/>
</dbReference>
<evidence type="ECO:0000256" key="6">
    <source>
        <dbReference type="ARBA" id="ARBA00023136"/>
    </source>
</evidence>
<evidence type="ECO:0000256" key="2">
    <source>
        <dbReference type="ARBA" id="ARBA00006528"/>
    </source>
</evidence>
<evidence type="ECO:0000313" key="9">
    <source>
        <dbReference type="EMBL" id="CAL4210126.1"/>
    </source>
</evidence>
<keyword evidence="4" id="KW-0769">Symport</keyword>
<dbReference type="GO" id="GO:0015293">
    <property type="term" value="F:symporter activity"/>
    <property type="evidence" value="ECO:0007669"/>
    <property type="project" value="UniProtKB-KW"/>
</dbReference>
<gene>
    <name evidence="9" type="ORF">MNOR_LOCUS38279</name>
</gene>
<organism evidence="9 10">
    <name type="scientific">Meganyctiphanes norvegica</name>
    <name type="common">Northern krill</name>
    <name type="synonym">Thysanopoda norvegica</name>
    <dbReference type="NCBI Taxonomy" id="48144"/>
    <lineage>
        <taxon>Eukaryota</taxon>
        <taxon>Metazoa</taxon>
        <taxon>Ecdysozoa</taxon>
        <taxon>Arthropoda</taxon>
        <taxon>Crustacea</taxon>
        <taxon>Multicrustacea</taxon>
        <taxon>Malacostraca</taxon>
        <taxon>Eumalacostraca</taxon>
        <taxon>Eucarida</taxon>
        <taxon>Euphausiacea</taxon>
        <taxon>Euphausiidae</taxon>
        <taxon>Meganyctiphanes</taxon>
    </lineage>
</organism>
<evidence type="ECO:0000313" key="10">
    <source>
        <dbReference type="Proteomes" id="UP001497623"/>
    </source>
</evidence>
<feature type="transmembrane region" description="Helical" evidence="7">
    <location>
        <begin position="184"/>
        <end position="206"/>
    </location>
</feature>
<keyword evidence="3 7" id="KW-0812">Transmembrane</keyword>
<comment type="caution">
    <text evidence="9">The sequence shown here is derived from an EMBL/GenBank/DDBJ whole genome shotgun (WGS) entry which is preliminary data.</text>
</comment>
<protein>
    <recommendedName>
        <fullName evidence="11">Ileal sodium/bile acid cotransporter</fullName>
    </recommendedName>
</protein>
<dbReference type="EMBL" id="CAXKWB010085295">
    <property type="protein sequence ID" value="CAL4210126.1"/>
    <property type="molecule type" value="Genomic_DNA"/>
</dbReference>
<evidence type="ECO:0000256" key="4">
    <source>
        <dbReference type="ARBA" id="ARBA00022847"/>
    </source>
</evidence>
<feature type="transmembrane region" description="Helical" evidence="7">
    <location>
        <begin position="311"/>
        <end position="331"/>
    </location>
</feature>